<dbReference type="CDD" id="cd00093">
    <property type="entry name" value="HTH_XRE"/>
    <property type="match status" value="1"/>
</dbReference>
<dbReference type="InterPro" id="IPR001387">
    <property type="entry name" value="Cro/C1-type_HTH"/>
</dbReference>
<dbReference type="RefSeq" id="WP_184984259.1">
    <property type="nucleotide sequence ID" value="NZ_BAAALO010000076.1"/>
</dbReference>
<feature type="compositionally biased region" description="Low complexity" evidence="1">
    <location>
        <begin position="135"/>
        <end position="161"/>
    </location>
</feature>
<protein>
    <submittedName>
        <fullName evidence="3">Cytoskeletal protein RodZ</fullName>
    </submittedName>
</protein>
<feature type="domain" description="Cytoskeleton protein RodZ-like C-terminal" evidence="2">
    <location>
        <begin position="171"/>
        <end position="238"/>
    </location>
</feature>
<sequence>MSIGVTLAAARDAAGMTVAQLSGRTRIRETVIYAIERDDFSMCGGDFYARGHVRNIARTVGLDPDAIVHQFDEEHGGAPAPVRAAAVFQAESRIKLRERRSPNWSTAMAIALAIVAVFGVTRVMSGSSTPTANESAAKPAPSAKAPATPSRPPVAAKAPAAPVSDMVTLQVKATKPSWVEISDSKGKPVFRGTLPAGVTSTWKARNRMQITIGNAGGVVLKVNGKRLGVPGKPGELVTRTFGPEPPRSR</sequence>
<reference evidence="3 4" key="1">
    <citation type="submission" date="2020-08" db="EMBL/GenBank/DDBJ databases">
        <title>Sequencing the genomes of 1000 actinobacteria strains.</title>
        <authorList>
            <person name="Klenk H.-P."/>
        </authorList>
    </citation>
    <scope>NUCLEOTIDE SEQUENCE [LARGE SCALE GENOMIC DNA]</scope>
    <source>
        <strain evidence="3 4">DSM 44936</strain>
    </source>
</reference>
<evidence type="ECO:0000259" key="2">
    <source>
        <dbReference type="Pfam" id="PF13464"/>
    </source>
</evidence>
<dbReference type="InterPro" id="IPR025194">
    <property type="entry name" value="RodZ-like_C"/>
</dbReference>
<comment type="caution">
    <text evidence="3">The sequence shown here is derived from an EMBL/GenBank/DDBJ whole genome shotgun (WGS) entry which is preliminary data.</text>
</comment>
<dbReference type="InterPro" id="IPR010982">
    <property type="entry name" value="Lambda_DNA-bd_dom_sf"/>
</dbReference>
<feature type="region of interest" description="Disordered" evidence="1">
    <location>
        <begin position="229"/>
        <end position="249"/>
    </location>
</feature>
<dbReference type="Proteomes" id="UP000555564">
    <property type="component" value="Unassembled WGS sequence"/>
</dbReference>
<dbReference type="AlphaFoldDB" id="A0A7X0M9N9"/>
<dbReference type="GO" id="GO:0003677">
    <property type="term" value="F:DNA binding"/>
    <property type="evidence" value="ECO:0007669"/>
    <property type="project" value="InterPro"/>
</dbReference>
<dbReference type="PANTHER" id="PTHR34475">
    <property type="match status" value="1"/>
</dbReference>
<evidence type="ECO:0000256" key="1">
    <source>
        <dbReference type="SAM" id="MobiDB-lite"/>
    </source>
</evidence>
<gene>
    <name evidence="3" type="ORF">BJ992_004577</name>
</gene>
<dbReference type="EMBL" id="JACHIU010000001">
    <property type="protein sequence ID" value="MBB6475146.1"/>
    <property type="molecule type" value="Genomic_DNA"/>
</dbReference>
<evidence type="ECO:0000313" key="3">
    <source>
        <dbReference type="EMBL" id="MBB6475146.1"/>
    </source>
</evidence>
<dbReference type="Pfam" id="PF13413">
    <property type="entry name" value="HTH_25"/>
    <property type="match status" value="1"/>
</dbReference>
<dbReference type="PANTHER" id="PTHR34475:SF1">
    <property type="entry name" value="CYTOSKELETON PROTEIN RODZ"/>
    <property type="match status" value="1"/>
</dbReference>
<dbReference type="InterPro" id="IPR050400">
    <property type="entry name" value="Bact_Cytoskel_RodZ"/>
</dbReference>
<keyword evidence="4" id="KW-1185">Reference proteome</keyword>
<dbReference type="Gene3D" id="1.10.260.40">
    <property type="entry name" value="lambda repressor-like DNA-binding domains"/>
    <property type="match status" value="1"/>
</dbReference>
<accession>A0A7X0M9N9</accession>
<proteinExistence type="predicted"/>
<organism evidence="3 4">
    <name type="scientific">Sphaerisporangium rubeum</name>
    <dbReference type="NCBI Taxonomy" id="321317"/>
    <lineage>
        <taxon>Bacteria</taxon>
        <taxon>Bacillati</taxon>
        <taxon>Actinomycetota</taxon>
        <taxon>Actinomycetes</taxon>
        <taxon>Streptosporangiales</taxon>
        <taxon>Streptosporangiaceae</taxon>
        <taxon>Sphaerisporangium</taxon>
    </lineage>
</organism>
<dbReference type="SUPFAM" id="SSF47413">
    <property type="entry name" value="lambda repressor-like DNA-binding domains"/>
    <property type="match status" value="1"/>
</dbReference>
<feature type="region of interest" description="Disordered" evidence="1">
    <location>
        <begin position="127"/>
        <end position="161"/>
    </location>
</feature>
<name>A0A7X0M9N9_9ACTN</name>
<evidence type="ECO:0000313" key="4">
    <source>
        <dbReference type="Proteomes" id="UP000555564"/>
    </source>
</evidence>
<dbReference type="Pfam" id="PF13464">
    <property type="entry name" value="RodZ_C"/>
    <property type="match status" value="1"/>
</dbReference>